<dbReference type="Pfam" id="PF00931">
    <property type="entry name" value="NB-ARC"/>
    <property type="match status" value="1"/>
</dbReference>
<dbReference type="InterPro" id="IPR044974">
    <property type="entry name" value="Disease_R_plants"/>
</dbReference>
<evidence type="ECO:0000256" key="1">
    <source>
        <dbReference type="ARBA" id="ARBA00022614"/>
    </source>
</evidence>
<evidence type="ECO:0000313" key="6">
    <source>
        <dbReference type="Proteomes" id="UP000289340"/>
    </source>
</evidence>
<dbReference type="SUPFAM" id="SSF52540">
    <property type="entry name" value="P-loop containing nucleoside triphosphate hydrolases"/>
    <property type="match status" value="1"/>
</dbReference>
<dbReference type="GO" id="GO:0006952">
    <property type="term" value="P:defense response"/>
    <property type="evidence" value="ECO:0007669"/>
    <property type="project" value="InterPro"/>
</dbReference>
<dbReference type="GO" id="GO:0043531">
    <property type="term" value="F:ADP binding"/>
    <property type="evidence" value="ECO:0007669"/>
    <property type="project" value="InterPro"/>
</dbReference>
<evidence type="ECO:0000313" key="5">
    <source>
        <dbReference type="EMBL" id="RZB60821.1"/>
    </source>
</evidence>
<feature type="domain" description="NB-ARC" evidence="3">
    <location>
        <begin position="84"/>
        <end position="170"/>
    </location>
</feature>
<feature type="domain" description="Disease resistance protein Roq1-like winged-helix" evidence="4">
    <location>
        <begin position="236"/>
        <end position="305"/>
    </location>
</feature>
<dbReference type="AlphaFoldDB" id="A0A445GHY3"/>
<dbReference type="SUPFAM" id="SSF46785">
    <property type="entry name" value="Winged helix' DNA-binding domain"/>
    <property type="match status" value="1"/>
</dbReference>
<dbReference type="Gene3D" id="1.10.8.430">
    <property type="entry name" value="Helical domain of apoptotic protease-activating factors"/>
    <property type="match status" value="1"/>
</dbReference>
<dbReference type="InterPro" id="IPR027417">
    <property type="entry name" value="P-loop_NTPase"/>
</dbReference>
<keyword evidence="6" id="KW-1185">Reference proteome</keyword>
<proteinExistence type="predicted"/>
<dbReference type="PANTHER" id="PTHR11017">
    <property type="entry name" value="LEUCINE-RICH REPEAT-CONTAINING PROTEIN"/>
    <property type="match status" value="1"/>
</dbReference>
<dbReference type="InterPro" id="IPR036390">
    <property type="entry name" value="WH_DNA-bd_sf"/>
</dbReference>
<organism evidence="5 6">
    <name type="scientific">Glycine soja</name>
    <name type="common">Wild soybean</name>
    <dbReference type="NCBI Taxonomy" id="3848"/>
    <lineage>
        <taxon>Eukaryota</taxon>
        <taxon>Viridiplantae</taxon>
        <taxon>Streptophyta</taxon>
        <taxon>Embryophyta</taxon>
        <taxon>Tracheophyta</taxon>
        <taxon>Spermatophyta</taxon>
        <taxon>Magnoliopsida</taxon>
        <taxon>eudicotyledons</taxon>
        <taxon>Gunneridae</taxon>
        <taxon>Pentapetalae</taxon>
        <taxon>rosids</taxon>
        <taxon>fabids</taxon>
        <taxon>Fabales</taxon>
        <taxon>Fabaceae</taxon>
        <taxon>Papilionoideae</taxon>
        <taxon>50 kb inversion clade</taxon>
        <taxon>NPAAA clade</taxon>
        <taxon>indigoferoid/millettioid clade</taxon>
        <taxon>Phaseoleae</taxon>
        <taxon>Glycine</taxon>
        <taxon>Glycine subgen. Soja</taxon>
    </lineage>
</organism>
<name>A0A445GHY3_GLYSO</name>
<comment type="caution">
    <text evidence="5">The sequence shown here is derived from an EMBL/GenBank/DDBJ whole genome shotgun (WGS) entry which is preliminary data.</text>
</comment>
<protein>
    <submittedName>
        <fullName evidence="5">TMV resistance protein N</fullName>
    </submittedName>
</protein>
<accession>A0A445GHY3</accession>
<keyword evidence="1" id="KW-0433">Leucine-rich repeat</keyword>
<evidence type="ECO:0000256" key="2">
    <source>
        <dbReference type="ARBA" id="ARBA00022737"/>
    </source>
</evidence>
<gene>
    <name evidence="5" type="ORF">D0Y65_043543</name>
</gene>
<dbReference type="EMBL" id="QZWG01000016">
    <property type="protein sequence ID" value="RZB60821.1"/>
    <property type="molecule type" value="Genomic_DNA"/>
</dbReference>
<dbReference type="PRINTS" id="PR00364">
    <property type="entry name" value="DISEASERSIST"/>
</dbReference>
<keyword evidence="2" id="KW-0677">Repeat</keyword>
<dbReference type="Proteomes" id="UP000289340">
    <property type="component" value="Chromosome 16"/>
</dbReference>
<sequence length="322" mass="37652">MGFLGVRVFEGKRGEWGRGRNVELGAMVECEVGRGRRRRRSIVVELMSDHWKFKDDIEKLQKWRLALRQTADFSGWHYKRGEYEREIIREITDNISHKLDLLILDDVDTHEQLQAIAARPDWFGPGSKIIITTRDKQLLTSHEVNKTYEVKKLDVDDALQLLTWKAFKKEKAYPTYVEVLHDAVTYAFGLPLALEVIGSHLNGKSIEGWESAIKQYKRIPKKKILDILKVSFDALEEEEKFFFLDITCCFKGWRLTEVEHIIRDRYDDGMKHHIGVLVEKSLIEVSWWDGVVNMHDLSQDMAWAVSRPGYPGQLPRLWPKFI</sequence>
<dbReference type="InterPro" id="IPR042197">
    <property type="entry name" value="Apaf_helical"/>
</dbReference>
<reference evidence="5 6" key="1">
    <citation type="submission" date="2018-09" db="EMBL/GenBank/DDBJ databases">
        <title>A high-quality reference genome of wild soybean provides a powerful tool to mine soybean genomes.</title>
        <authorList>
            <person name="Xie M."/>
            <person name="Chung C.Y.L."/>
            <person name="Li M.-W."/>
            <person name="Wong F.-L."/>
            <person name="Chan T.-F."/>
            <person name="Lam H.-M."/>
        </authorList>
    </citation>
    <scope>NUCLEOTIDE SEQUENCE [LARGE SCALE GENOMIC DNA]</scope>
    <source>
        <strain evidence="6">cv. W05</strain>
        <tissue evidence="5">Hypocotyl of etiolated seedlings</tissue>
    </source>
</reference>
<evidence type="ECO:0000259" key="4">
    <source>
        <dbReference type="Pfam" id="PF23282"/>
    </source>
</evidence>
<dbReference type="Gene3D" id="3.40.50.300">
    <property type="entry name" value="P-loop containing nucleotide triphosphate hydrolases"/>
    <property type="match status" value="1"/>
</dbReference>
<dbReference type="PANTHER" id="PTHR11017:SF431">
    <property type="entry name" value="ADP-RIBOSYL CYCLASE_CYCLIC ADP-RIBOSE HYDROLASE"/>
    <property type="match status" value="1"/>
</dbReference>
<dbReference type="Pfam" id="PF23282">
    <property type="entry name" value="WHD_ROQ1"/>
    <property type="match status" value="1"/>
</dbReference>
<dbReference type="InterPro" id="IPR002182">
    <property type="entry name" value="NB-ARC"/>
</dbReference>
<evidence type="ECO:0000259" key="3">
    <source>
        <dbReference type="Pfam" id="PF00931"/>
    </source>
</evidence>
<dbReference type="InterPro" id="IPR058192">
    <property type="entry name" value="WHD_ROQ1-like"/>
</dbReference>